<dbReference type="GO" id="GO:0030915">
    <property type="term" value="C:Smc5-Smc6 complex"/>
    <property type="evidence" value="ECO:0007669"/>
    <property type="project" value="UniProtKB-UniRule"/>
</dbReference>
<evidence type="ECO:0000256" key="7">
    <source>
        <dbReference type="RuleBase" id="RU365071"/>
    </source>
</evidence>
<dbReference type="InterPro" id="IPR014854">
    <property type="entry name" value="Nse4_C"/>
</dbReference>
<comment type="subunit">
    <text evidence="7">Component of the SMC5-SMC6 complex.</text>
</comment>
<sequence length="290" mass="31670">MPSEERRHKERLLVRSYRDQLTALEAAQQDGLADRSLQQRLEEAETLYKKCELPESTVAEVDGQLVAQLSSELSRSVRNASAGPITFQPADFAARLSAAVNQEDSLTPNAWAGLGRLTANLLGPCPGLQLLNGTLGVPNAPPAERKQRAPRARPNALSAAVAPDKVVEVAEPGATPQQINRLESTLKALYRRLGKPISFFEFAYHPTDFGVTVENIFHASILVKMKKARLYHKHGLPVLEPVSGGAAPAGGDAAGDKHQMLFRIDHESWRRIVKEFGIKKALIPPAEGRQ</sequence>
<dbReference type="Pfam" id="PF08743">
    <property type="entry name" value="Nse4_C"/>
    <property type="match status" value="1"/>
</dbReference>
<dbReference type="EMBL" id="VIIS01000190">
    <property type="protein sequence ID" value="KAF0312141.1"/>
    <property type="molecule type" value="Genomic_DNA"/>
</dbReference>
<dbReference type="GO" id="GO:0005634">
    <property type="term" value="C:nucleus"/>
    <property type="evidence" value="ECO:0007669"/>
    <property type="project" value="UniProtKB-SubCell"/>
</dbReference>
<keyword evidence="10" id="KW-1185">Reference proteome</keyword>
<dbReference type="Proteomes" id="UP000440578">
    <property type="component" value="Unassembled WGS sequence"/>
</dbReference>
<protein>
    <recommendedName>
        <fullName evidence="7">Non-structural maintenance of chromosomes element 4</fullName>
    </recommendedName>
</protein>
<comment type="caution">
    <text evidence="9">The sequence shown here is derived from an EMBL/GenBank/DDBJ whole genome shotgun (WGS) entry which is preliminary data.</text>
</comment>
<dbReference type="InterPro" id="IPR027786">
    <property type="entry name" value="Nse4/EID"/>
</dbReference>
<dbReference type="GO" id="GO:0006281">
    <property type="term" value="P:DNA repair"/>
    <property type="evidence" value="ECO:0007669"/>
    <property type="project" value="UniProtKB-UniRule"/>
</dbReference>
<dbReference type="AlphaFoldDB" id="A0A6A4XCG3"/>
<comment type="function">
    <text evidence="7">Component of the SMC5-SMC6 complex, that promotes sister chromatid alignment after DNA damage and facilitates double-stranded DNA breaks (DSBs) repair via homologous recombination between sister chromatids.</text>
</comment>
<proteinExistence type="inferred from homology"/>
<keyword evidence="4 7" id="KW-0233">DNA recombination</keyword>
<evidence type="ECO:0000256" key="2">
    <source>
        <dbReference type="ARBA" id="ARBA00008997"/>
    </source>
</evidence>
<comment type="subcellular location">
    <subcellularLocation>
        <location evidence="1 7">Nucleus</location>
    </subcellularLocation>
</comment>
<name>A0A6A4XCG3_AMPAM</name>
<gene>
    <name evidence="9" type="primary">NSMCE4A</name>
    <name evidence="9" type="ORF">FJT64_017131</name>
</gene>
<evidence type="ECO:0000256" key="5">
    <source>
        <dbReference type="ARBA" id="ARBA00023204"/>
    </source>
</evidence>
<evidence type="ECO:0000259" key="8">
    <source>
        <dbReference type="Pfam" id="PF08743"/>
    </source>
</evidence>
<evidence type="ECO:0000256" key="3">
    <source>
        <dbReference type="ARBA" id="ARBA00022763"/>
    </source>
</evidence>
<dbReference type="PANTHER" id="PTHR16140:SF0">
    <property type="entry name" value="NON-STRUCTURAL MAINTENANCE OF CHROMOSOMES ELEMENT 4"/>
    <property type="match status" value="1"/>
</dbReference>
<organism evidence="9 10">
    <name type="scientific">Amphibalanus amphitrite</name>
    <name type="common">Striped barnacle</name>
    <name type="synonym">Balanus amphitrite</name>
    <dbReference type="NCBI Taxonomy" id="1232801"/>
    <lineage>
        <taxon>Eukaryota</taxon>
        <taxon>Metazoa</taxon>
        <taxon>Ecdysozoa</taxon>
        <taxon>Arthropoda</taxon>
        <taxon>Crustacea</taxon>
        <taxon>Multicrustacea</taxon>
        <taxon>Cirripedia</taxon>
        <taxon>Thoracica</taxon>
        <taxon>Thoracicalcarea</taxon>
        <taxon>Balanomorpha</taxon>
        <taxon>Balanoidea</taxon>
        <taxon>Balanidae</taxon>
        <taxon>Amphibalaninae</taxon>
        <taxon>Amphibalanus</taxon>
    </lineage>
</organism>
<keyword evidence="3 7" id="KW-0227">DNA damage</keyword>
<keyword evidence="5 7" id="KW-0234">DNA repair</keyword>
<dbReference type="GO" id="GO:0006310">
    <property type="term" value="P:DNA recombination"/>
    <property type="evidence" value="ECO:0007669"/>
    <property type="project" value="UniProtKB-UniRule"/>
</dbReference>
<dbReference type="OrthoDB" id="361242at2759"/>
<accession>A0A6A4XCG3</accession>
<dbReference type="PANTHER" id="PTHR16140">
    <property type="entry name" value="NON-STRUCTURAL MAINTENANCE OF CHROMOSOMES ELEMENT 4"/>
    <property type="match status" value="1"/>
</dbReference>
<feature type="domain" description="Non-structural maintenance of chromosome element 4 C-terminal" evidence="8">
    <location>
        <begin position="196"/>
        <end position="283"/>
    </location>
</feature>
<evidence type="ECO:0000256" key="1">
    <source>
        <dbReference type="ARBA" id="ARBA00004123"/>
    </source>
</evidence>
<comment type="similarity">
    <text evidence="2 7">Belongs to the NSE4 family.</text>
</comment>
<evidence type="ECO:0000256" key="4">
    <source>
        <dbReference type="ARBA" id="ARBA00023172"/>
    </source>
</evidence>
<evidence type="ECO:0000313" key="9">
    <source>
        <dbReference type="EMBL" id="KAF0312141.1"/>
    </source>
</evidence>
<evidence type="ECO:0000256" key="6">
    <source>
        <dbReference type="ARBA" id="ARBA00023242"/>
    </source>
</evidence>
<evidence type="ECO:0000313" key="10">
    <source>
        <dbReference type="Proteomes" id="UP000440578"/>
    </source>
</evidence>
<reference evidence="9 10" key="1">
    <citation type="submission" date="2019-07" db="EMBL/GenBank/DDBJ databases">
        <title>Draft genome assembly of a fouling barnacle, Amphibalanus amphitrite (Darwin, 1854): The first reference genome for Thecostraca.</title>
        <authorList>
            <person name="Kim W."/>
        </authorList>
    </citation>
    <scope>NUCLEOTIDE SEQUENCE [LARGE SCALE GENOMIC DNA]</scope>
    <source>
        <strain evidence="9">SNU_AA5</strain>
        <tissue evidence="9">Soma without cirri and trophi</tissue>
    </source>
</reference>
<keyword evidence="6 7" id="KW-0539">Nucleus</keyword>